<feature type="transmembrane region" description="Helical" evidence="1">
    <location>
        <begin position="59"/>
        <end position="78"/>
    </location>
</feature>
<accession>A0A9N9ESP3</accession>
<sequence>MNQAINDTASLQRTGTIENFHRSVVITALVLGHIDLITSSFVIYSAYKKWLTSSLSISSRVPLYLNMVFMPNFFYSLIYHKVIPETPCKLLAFLFFFNININMIVMAGVAIITYVRIVRRPIDLDLGKFDCIDRRNKLERQAMLKMLIFIMIFLKWLPLTLYGICIISGYEEALWIHIFALI</sequence>
<keyword evidence="1" id="KW-0472">Membrane</keyword>
<proteinExistence type="predicted"/>
<organism evidence="2 3">
    <name type="scientific">Funneliformis mosseae</name>
    <name type="common">Endomycorrhizal fungus</name>
    <name type="synonym">Glomus mosseae</name>
    <dbReference type="NCBI Taxonomy" id="27381"/>
    <lineage>
        <taxon>Eukaryota</taxon>
        <taxon>Fungi</taxon>
        <taxon>Fungi incertae sedis</taxon>
        <taxon>Mucoromycota</taxon>
        <taxon>Glomeromycotina</taxon>
        <taxon>Glomeromycetes</taxon>
        <taxon>Glomerales</taxon>
        <taxon>Glomeraceae</taxon>
        <taxon>Funneliformis</taxon>
    </lineage>
</organism>
<evidence type="ECO:0000256" key="1">
    <source>
        <dbReference type="SAM" id="Phobius"/>
    </source>
</evidence>
<keyword evidence="1" id="KW-0812">Transmembrane</keyword>
<name>A0A9N9ESP3_FUNMO</name>
<dbReference type="EMBL" id="CAJVPP010007373">
    <property type="protein sequence ID" value="CAG8687980.1"/>
    <property type="molecule type" value="Genomic_DNA"/>
</dbReference>
<evidence type="ECO:0000313" key="3">
    <source>
        <dbReference type="Proteomes" id="UP000789375"/>
    </source>
</evidence>
<keyword evidence="1" id="KW-1133">Transmembrane helix</keyword>
<feature type="transmembrane region" description="Helical" evidence="1">
    <location>
        <begin position="90"/>
        <end position="115"/>
    </location>
</feature>
<dbReference type="Proteomes" id="UP000789375">
    <property type="component" value="Unassembled WGS sequence"/>
</dbReference>
<reference evidence="2" key="1">
    <citation type="submission" date="2021-06" db="EMBL/GenBank/DDBJ databases">
        <authorList>
            <person name="Kallberg Y."/>
            <person name="Tangrot J."/>
            <person name="Rosling A."/>
        </authorList>
    </citation>
    <scope>NUCLEOTIDE SEQUENCE</scope>
    <source>
        <strain evidence="2">87-6 pot B 2015</strain>
    </source>
</reference>
<feature type="non-terminal residue" evidence="2">
    <location>
        <position position="1"/>
    </location>
</feature>
<comment type="caution">
    <text evidence="2">The sequence shown here is derived from an EMBL/GenBank/DDBJ whole genome shotgun (WGS) entry which is preliminary data.</text>
</comment>
<gene>
    <name evidence="2" type="ORF">FMOSSE_LOCUS13195</name>
</gene>
<feature type="transmembrane region" description="Helical" evidence="1">
    <location>
        <begin position="24"/>
        <end position="47"/>
    </location>
</feature>
<protein>
    <submittedName>
        <fullName evidence="2">11894_t:CDS:1</fullName>
    </submittedName>
</protein>
<keyword evidence="3" id="KW-1185">Reference proteome</keyword>
<feature type="transmembrane region" description="Helical" evidence="1">
    <location>
        <begin position="144"/>
        <end position="170"/>
    </location>
</feature>
<evidence type="ECO:0000313" key="2">
    <source>
        <dbReference type="EMBL" id="CAG8687980.1"/>
    </source>
</evidence>
<dbReference type="AlphaFoldDB" id="A0A9N9ESP3"/>